<dbReference type="GO" id="GO:0005509">
    <property type="term" value="F:calcium ion binding"/>
    <property type="evidence" value="ECO:0007669"/>
    <property type="project" value="InterPro"/>
</dbReference>
<feature type="region of interest" description="Disordered" evidence="2">
    <location>
        <begin position="568"/>
        <end position="588"/>
    </location>
</feature>
<comment type="caution">
    <text evidence="4">The sequence shown here is derived from an EMBL/GenBank/DDBJ whole genome shotgun (WGS) entry which is preliminary data.</text>
</comment>
<keyword evidence="1" id="KW-0175">Coiled coil</keyword>
<dbReference type="EMBL" id="CAUJNA010001224">
    <property type="protein sequence ID" value="CAJ1385305.1"/>
    <property type="molecule type" value="Genomic_DNA"/>
</dbReference>
<dbReference type="PANTHER" id="PTHR31407:SF16">
    <property type="entry name" value="PSBP DOMAIN-CONTAINING PROTEIN 7, CHLOROPLASTIC"/>
    <property type="match status" value="1"/>
</dbReference>
<evidence type="ECO:0000256" key="1">
    <source>
        <dbReference type="SAM" id="Coils"/>
    </source>
</evidence>
<dbReference type="InterPro" id="IPR016123">
    <property type="entry name" value="Mog1/PsbP_a/b/a-sand"/>
</dbReference>
<dbReference type="GO" id="GO:0019898">
    <property type="term" value="C:extrinsic component of membrane"/>
    <property type="evidence" value="ECO:0007669"/>
    <property type="project" value="InterPro"/>
</dbReference>
<feature type="compositionally biased region" description="Polar residues" evidence="2">
    <location>
        <begin position="500"/>
        <end position="512"/>
    </location>
</feature>
<name>A0AA36MTH7_9DINO</name>
<proteinExistence type="predicted"/>
<keyword evidence="5" id="KW-1185">Reference proteome</keyword>
<dbReference type="AlphaFoldDB" id="A0AA36MTH7"/>
<feature type="coiled-coil region" evidence="1">
    <location>
        <begin position="276"/>
        <end position="412"/>
    </location>
</feature>
<feature type="region of interest" description="Disordered" evidence="2">
    <location>
        <begin position="253"/>
        <end position="275"/>
    </location>
</feature>
<dbReference type="GO" id="GO:0015979">
    <property type="term" value="P:photosynthesis"/>
    <property type="evidence" value="ECO:0007669"/>
    <property type="project" value="InterPro"/>
</dbReference>
<gene>
    <name evidence="4" type="ORF">EVOR1521_LOCUS11934</name>
</gene>
<evidence type="ECO:0000313" key="5">
    <source>
        <dbReference type="Proteomes" id="UP001178507"/>
    </source>
</evidence>
<dbReference type="PANTHER" id="PTHR31407">
    <property type="match status" value="1"/>
</dbReference>
<reference evidence="4" key="1">
    <citation type="submission" date="2023-08" db="EMBL/GenBank/DDBJ databases">
        <authorList>
            <person name="Chen Y."/>
            <person name="Shah S."/>
            <person name="Dougan E. K."/>
            <person name="Thang M."/>
            <person name="Chan C."/>
        </authorList>
    </citation>
    <scope>NUCLEOTIDE SEQUENCE</scope>
</reference>
<feature type="region of interest" description="Disordered" evidence="2">
    <location>
        <begin position="489"/>
        <end position="520"/>
    </location>
</feature>
<evidence type="ECO:0000313" key="4">
    <source>
        <dbReference type="EMBL" id="CAJ1385305.1"/>
    </source>
</evidence>
<protein>
    <recommendedName>
        <fullName evidence="3">PsbP C-terminal domain-containing protein</fullName>
    </recommendedName>
</protein>
<dbReference type="GO" id="GO:0009523">
    <property type="term" value="C:photosystem II"/>
    <property type="evidence" value="ECO:0007669"/>
    <property type="project" value="InterPro"/>
</dbReference>
<sequence length="588" mass="66738">MPRSERTGDRRIAAFLALGLGFAVWQAAFLSPRPQPSVPRRQLLTGLSLSPALLASPALAYETYSDANVGYEFKFPTGPQKSTNKGFDLFLRDIIEPLEYIGLKITKTERKGLEEVGTPQEVAEKLLKDLVPEGAPQEIISTSSKTDEFGHRIDTVEYAYQWKFDDTLARQLGRKKFQLHCKALIAITRKKQFVLSIASEERRWELRGDDYQIALDTFKFLYCVSRRAAGMLASPELQTKLLHRLRLQHEDALSSPRRKLLQPQELSSTPKTPVSVEALRKQIQEALRQRDEAVRRQHEIEAESVRRGREAAAEIANLRLQTQEMQTKVASTKKEVQQLRRSELQELRRRRGLEAAAQKVLQAAAHAEAQQEKIAAEVSQAEEEKRQLEQQMKSLESLVSQQIQKKLRLQEKLSECHKREAELRHTLSEATEEAARRTYSLHSDDEPEVDSGDKALGDLEFSYEGLELSNVMPLGRALRLASRWTESAPSSGLANVAAESKQNLWPTESTNSGDEDSQYQEPMNDLIQALAEMKDLVATQTASEPALPVPEVYDHSMEQYHINVLREAVEELRQHQEKPPEPKATPRR</sequence>
<dbReference type="SUPFAM" id="SSF55724">
    <property type="entry name" value="Mog1p/PsbP-like"/>
    <property type="match status" value="1"/>
</dbReference>
<feature type="domain" description="PsbP C-terminal" evidence="3">
    <location>
        <begin position="61"/>
        <end position="220"/>
    </location>
</feature>
<organism evidence="4 5">
    <name type="scientific">Effrenium voratum</name>
    <dbReference type="NCBI Taxonomy" id="2562239"/>
    <lineage>
        <taxon>Eukaryota</taxon>
        <taxon>Sar</taxon>
        <taxon>Alveolata</taxon>
        <taxon>Dinophyceae</taxon>
        <taxon>Suessiales</taxon>
        <taxon>Symbiodiniaceae</taxon>
        <taxon>Effrenium</taxon>
    </lineage>
</organism>
<accession>A0AA36MTH7</accession>
<dbReference type="Proteomes" id="UP001178507">
    <property type="component" value="Unassembled WGS sequence"/>
</dbReference>
<evidence type="ECO:0000259" key="3">
    <source>
        <dbReference type="Pfam" id="PF01789"/>
    </source>
</evidence>
<dbReference type="InterPro" id="IPR002683">
    <property type="entry name" value="PsbP_C"/>
</dbReference>
<evidence type="ECO:0000256" key="2">
    <source>
        <dbReference type="SAM" id="MobiDB-lite"/>
    </source>
</evidence>
<dbReference type="Gene3D" id="3.40.1000.10">
    <property type="entry name" value="Mog1/PsbP, alpha/beta/alpha sandwich"/>
    <property type="match status" value="1"/>
</dbReference>
<feature type="compositionally biased region" description="Basic and acidic residues" evidence="2">
    <location>
        <begin position="568"/>
        <end position="581"/>
    </location>
</feature>
<dbReference type="Pfam" id="PF01789">
    <property type="entry name" value="PsbP"/>
    <property type="match status" value="1"/>
</dbReference>